<dbReference type="GO" id="GO:0000155">
    <property type="term" value="F:phosphorelay sensor kinase activity"/>
    <property type="evidence" value="ECO:0007669"/>
    <property type="project" value="InterPro"/>
</dbReference>
<evidence type="ECO:0000313" key="10">
    <source>
        <dbReference type="EMBL" id="BAU23487.1"/>
    </source>
</evidence>
<protein>
    <recommendedName>
        <fullName evidence="2">histidine kinase</fullName>
        <ecNumber evidence="2">2.7.13.3</ecNumber>
    </recommendedName>
</protein>
<dbReference type="InterPro" id="IPR003661">
    <property type="entry name" value="HisK_dim/P_dom"/>
</dbReference>
<dbReference type="Gene3D" id="3.30.450.20">
    <property type="entry name" value="PAS domain"/>
    <property type="match status" value="1"/>
</dbReference>
<dbReference type="RefSeq" id="WP_068514518.1">
    <property type="nucleotide sequence ID" value="NZ_AP014945.1"/>
</dbReference>
<dbReference type="Pfam" id="PF00512">
    <property type="entry name" value="HisKA"/>
    <property type="match status" value="1"/>
</dbReference>
<dbReference type="OrthoDB" id="5476885at2"/>
<dbReference type="SMART" id="SM00387">
    <property type="entry name" value="HATPase_c"/>
    <property type="match status" value="1"/>
</dbReference>
<evidence type="ECO:0000259" key="9">
    <source>
        <dbReference type="PROSITE" id="PS50113"/>
    </source>
</evidence>
<dbReference type="Gene3D" id="3.40.50.2300">
    <property type="match status" value="1"/>
</dbReference>
<evidence type="ECO:0000259" key="8">
    <source>
        <dbReference type="PROSITE" id="PS50112"/>
    </source>
</evidence>
<dbReference type="CDD" id="cd00075">
    <property type="entry name" value="HATPase"/>
    <property type="match status" value="1"/>
</dbReference>
<keyword evidence="5" id="KW-1133">Transmembrane helix</keyword>
<feature type="domain" description="PAS" evidence="8">
    <location>
        <begin position="247"/>
        <end position="320"/>
    </location>
</feature>
<accession>A0A0U5AYD9</accession>
<dbReference type="InterPro" id="IPR001789">
    <property type="entry name" value="Sig_transdc_resp-reg_receiver"/>
</dbReference>
<dbReference type="Pfam" id="PF13426">
    <property type="entry name" value="PAS_9"/>
    <property type="match status" value="1"/>
</dbReference>
<reference evidence="10 11" key="1">
    <citation type="journal article" date="2016" name="Int. J. Syst. Evol. Microbiol.">
        <title>Caldimicrobium thiodismutans sp. nov., a sulfur-disproportionating bacterium isolated from a hot spring, and emended description of the genus Caldimicrobium.</title>
        <authorList>
            <person name="Kojima H."/>
            <person name="Umezawa K."/>
            <person name="Fukui M."/>
        </authorList>
    </citation>
    <scope>NUCLEOTIDE SEQUENCE [LARGE SCALE GENOMIC DNA]</scope>
    <source>
        <strain evidence="10 11">TF1</strain>
    </source>
</reference>
<dbReference type="InterPro" id="IPR001610">
    <property type="entry name" value="PAC"/>
</dbReference>
<gene>
    <name evidence="10" type="ORF">THC_1108</name>
</gene>
<dbReference type="InterPro" id="IPR000700">
    <property type="entry name" value="PAS-assoc_C"/>
</dbReference>
<feature type="transmembrane region" description="Helical" evidence="5">
    <location>
        <begin position="162"/>
        <end position="189"/>
    </location>
</feature>
<keyword evidence="3 4" id="KW-0597">Phosphoprotein</keyword>
<keyword evidence="11" id="KW-1185">Reference proteome</keyword>
<feature type="modified residue" description="4-aspartylphosphate" evidence="4">
    <location>
        <position position="669"/>
    </location>
</feature>
<dbReference type="PRINTS" id="PR00344">
    <property type="entry name" value="BCTRLSENSOR"/>
</dbReference>
<dbReference type="SUPFAM" id="SSF47384">
    <property type="entry name" value="Homodimeric domain of signal transducing histidine kinase"/>
    <property type="match status" value="1"/>
</dbReference>
<evidence type="ECO:0000256" key="1">
    <source>
        <dbReference type="ARBA" id="ARBA00000085"/>
    </source>
</evidence>
<dbReference type="SMART" id="SM00091">
    <property type="entry name" value="PAS"/>
    <property type="match status" value="1"/>
</dbReference>
<dbReference type="InterPro" id="IPR000014">
    <property type="entry name" value="PAS"/>
</dbReference>
<dbReference type="CDD" id="cd00082">
    <property type="entry name" value="HisKA"/>
    <property type="match status" value="1"/>
</dbReference>
<evidence type="ECO:0000313" key="11">
    <source>
        <dbReference type="Proteomes" id="UP000068196"/>
    </source>
</evidence>
<dbReference type="SUPFAM" id="SSF55785">
    <property type="entry name" value="PYP-like sensor domain (PAS domain)"/>
    <property type="match status" value="1"/>
</dbReference>
<dbReference type="NCBIfam" id="TIGR00229">
    <property type="entry name" value="sensory_box"/>
    <property type="match status" value="1"/>
</dbReference>
<dbReference type="PANTHER" id="PTHR43065">
    <property type="entry name" value="SENSOR HISTIDINE KINASE"/>
    <property type="match status" value="1"/>
</dbReference>
<dbReference type="PROSITE" id="PS50110">
    <property type="entry name" value="RESPONSE_REGULATORY"/>
    <property type="match status" value="1"/>
</dbReference>
<name>A0A0U5AYD9_9BACT</name>
<dbReference type="AlphaFoldDB" id="A0A0U5AYD9"/>
<dbReference type="InterPro" id="IPR011006">
    <property type="entry name" value="CheY-like_superfamily"/>
</dbReference>
<dbReference type="PANTHER" id="PTHR43065:SF42">
    <property type="entry name" value="TWO-COMPONENT SENSOR PPRA"/>
    <property type="match status" value="1"/>
</dbReference>
<feature type="domain" description="Response regulatory" evidence="7">
    <location>
        <begin position="615"/>
        <end position="735"/>
    </location>
</feature>
<evidence type="ECO:0000256" key="5">
    <source>
        <dbReference type="SAM" id="Phobius"/>
    </source>
</evidence>
<evidence type="ECO:0000259" key="7">
    <source>
        <dbReference type="PROSITE" id="PS50110"/>
    </source>
</evidence>
<feature type="domain" description="PAC" evidence="9">
    <location>
        <begin position="325"/>
        <end position="377"/>
    </location>
</feature>
<evidence type="ECO:0000256" key="2">
    <source>
        <dbReference type="ARBA" id="ARBA00012438"/>
    </source>
</evidence>
<feature type="domain" description="Histidine kinase" evidence="6">
    <location>
        <begin position="390"/>
        <end position="594"/>
    </location>
</feature>
<dbReference type="Pfam" id="PF00072">
    <property type="entry name" value="Response_reg"/>
    <property type="match status" value="1"/>
</dbReference>
<keyword evidence="5" id="KW-0472">Membrane</keyword>
<reference evidence="11" key="2">
    <citation type="journal article" date="2016" name="Int. J. Syst. Evol. Microbiol.">
        <title>Caldimicrobium thiodismutans sp. nov., a sulfur-disproportionating bacterium isolated from a hot spring.</title>
        <authorList>
            <person name="Kojima H."/>
            <person name="Umezawa K."/>
            <person name="Fukui M."/>
        </authorList>
    </citation>
    <scope>NUCLEOTIDE SEQUENCE [LARGE SCALE GENOMIC DNA]</scope>
    <source>
        <strain evidence="11">TF1</strain>
    </source>
</reference>
<dbReference type="PROSITE" id="PS50112">
    <property type="entry name" value="PAS"/>
    <property type="match status" value="1"/>
</dbReference>
<dbReference type="SUPFAM" id="SSF55874">
    <property type="entry name" value="ATPase domain of HSP90 chaperone/DNA topoisomerase II/histidine kinase"/>
    <property type="match status" value="1"/>
</dbReference>
<dbReference type="InterPro" id="IPR003594">
    <property type="entry name" value="HATPase_dom"/>
</dbReference>
<feature type="transmembrane region" description="Helical" evidence="5">
    <location>
        <begin position="12"/>
        <end position="35"/>
    </location>
</feature>
<dbReference type="InterPro" id="IPR036097">
    <property type="entry name" value="HisK_dim/P_sf"/>
</dbReference>
<dbReference type="CDD" id="cd00156">
    <property type="entry name" value="REC"/>
    <property type="match status" value="1"/>
</dbReference>
<dbReference type="Gene3D" id="1.10.287.130">
    <property type="match status" value="1"/>
</dbReference>
<organism evidence="10 11">
    <name type="scientific">Caldimicrobium thiodismutans</name>
    <dbReference type="NCBI Taxonomy" id="1653476"/>
    <lineage>
        <taxon>Bacteria</taxon>
        <taxon>Pseudomonadati</taxon>
        <taxon>Thermodesulfobacteriota</taxon>
        <taxon>Thermodesulfobacteria</taxon>
        <taxon>Thermodesulfobacteriales</taxon>
        <taxon>Thermodesulfobacteriaceae</taxon>
        <taxon>Caldimicrobium</taxon>
    </lineage>
</organism>
<dbReference type="Proteomes" id="UP000068196">
    <property type="component" value="Chromosome"/>
</dbReference>
<dbReference type="SMART" id="SM00448">
    <property type="entry name" value="REC"/>
    <property type="match status" value="1"/>
</dbReference>
<dbReference type="Pfam" id="PF02518">
    <property type="entry name" value="HATPase_c"/>
    <property type="match status" value="1"/>
</dbReference>
<proteinExistence type="predicted"/>
<evidence type="ECO:0000256" key="4">
    <source>
        <dbReference type="PROSITE-ProRule" id="PRU00169"/>
    </source>
</evidence>
<dbReference type="SMART" id="SM00086">
    <property type="entry name" value="PAC"/>
    <property type="match status" value="1"/>
</dbReference>
<dbReference type="KEGG" id="cthi:THC_1108"/>
<dbReference type="EC" id="2.7.13.3" evidence="2"/>
<dbReference type="InterPro" id="IPR036890">
    <property type="entry name" value="HATPase_C_sf"/>
</dbReference>
<comment type="catalytic activity">
    <reaction evidence="1">
        <text>ATP + protein L-histidine = ADP + protein N-phospho-L-histidine.</text>
        <dbReference type="EC" id="2.7.13.3"/>
    </reaction>
</comment>
<dbReference type="InterPro" id="IPR004358">
    <property type="entry name" value="Sig_transdc_His_kin-like_C"/>
</dbReference>
<dbReference type="Gene3D" id="3.30.565.10">
    <property type="entry name" value="Histidine kinase-like ATPase, C-terminal domain"/>
    <property type="match status" value="1"/>
</dbReference>
<sequence length="738" mass="83469">MLFKASSLTLRFYLFLVITLIFLLFGLLTTGAILYTNYHNLYQTNIQKGSKYAESLAHLTLEYLLIKDFATLEKFYQRLFSDPSIDEIALIKERICLLNLRREKEGIAFKLFVPCESISQGKKFFYKETKEKLLFYAPILDPLGNNLGWIKLGVSKRETKELLLTLIGISLTSLVIFLILAVLLMYAFLSRPLDTLQNLENFAKDLSKNIGRTISLSCKIKEFKSLEDALNFASKHLEKYLSELSAEKEKLFVTLLSIGDAVIVTDEKGRVILMNKIAEDMTGFSFEEVKERPVKEFLKLVSELTGEEVSDPVSVVLVEGKRKELANHTLLVRKDGEMLNIEDSASPIFSQDGTLLGVVFVFRDVTEKVRTQRELMRLEKMNLVNQLAGGIAHDLNNFLAGMQNYLYLAYLYERNPERVREFLNKIESLIEKAGHLTRRLLDLSKGAPLIREVISLREFLYEVSNFVFVGTPIKVCIDIREGVMNLLGDPAQLFEVFQNLLINARDVLGSGGRVEIRAENANGFVKISISDNGPGIPREILPRIFEPFFTTKKEGTGLGLFVVKNLVENHGGKIEVFSEEGKGTTFVLYLPGTKEELKREEKAVLPLEDLARGMKVLVVDDEPEIRESLKEILEFFGFSVETAENGDKALEEFKASLEKVNPYQLVITDFTMPGSLSGPELAKELKKLSSEVKIIGASGYIQSPEDFSEFHGYFEDILPKPFNIVTLRKKLTQILSSS</sequence>
<dbReference type="CDD" id="cd00130">
    <property type="entry name" value="PAS"/>
    <property type="match status" value="1"/>
</dbReference>
<dbReference type="EMBL" id="AP014945">
    <property type="protein sequence ID" value="BAU23487.1"/>
    <property type="molecule type" value="Genomic_DNA"/>
</dbReference>
<dbReference type="SUPFAM" id="SSF52172">
    <property type="entry name" value="CheY-like"/>
    <property type="match status" value="1"/>
</dbReference>
<dbReference type="InterPro" id="IPR005467">
    <property type="entry name" value="His_kinase_dom"/>
</dbReference>
<dbReference type="InterPro" id="IPR035965">
    <property type="entry name" value="PAS-like_dom_sf"/>
</dbReference>
<keyword evidence="5" id="KW-0812">Transmembrane</keyword>
<dbReference type="PROSITE" id="PS50109">
    <property type="entry name" value="HIS_KIN"/>
    <property type="match status" value="1"/>
</dbReference>
<dbReference type="PROSITE" id="PS50113">
    <property type="entry name" value="PAC"/>
    <property type="match status" value="1"/>
</dbReference>
<dbReference type="STRING" id="1653476.THC_1108"/>
<evidence type="ECO:0000256" key="3">
    <source>
        <dbReference type="ARBA" id="ARBA00022553"/>
    </source>
</evidence>
<dbReference type="SMART" id="SM00388">
    <property type="entry name" value="HisKA"/>
    <property type="match status" value="1"/>
</dbReference>
<evidence type="ECO:0000259" key="6">
    <source>
        <dbReference type="PROSITE" id="PS50109"/>
    </source>
</evidence>